<evidence type="ECO:0000313" key="2">
    <source>
        <dbReference type="Proteomes" id="UP000000644"/>
    </source>
</evidence>
<evidence type="ECO:0000313" key="1">
    <source>
        <dbReference type="EMBL" id="ABM35746.1"/>
    </source>
</evidence>
<dbReference type="RefSeq" id="WP_011799846.1">
    <property type="nucleotide sequence ID" value="NC_008781.1"/>
</dbReference>
<protein>
    <submittedName>
        <fullName evidence="1">Transposase IS3/IS911 family protein</fullName>
    </submittedName>
</protein>
<accession>A1VJB8</accession>
<keyword evidence="2" id="KW-1185">Reference proteome</keyword>
<organism evidence="1 2">
    <name type="scientific">Polaromonas naphthalenivorans (strain CJ2)</name>
    <dbReference type="NCBI Taxonomy" id="365044"/>
    <lineage>
        <taxon>Bacteria</taxon>
        <taxon>Pseudomonadati</taxon>
        <taxon>Pseudomonadota</taxon>
        <taxon>Betaproteobacteria</taxon>
        <taxon>Burkholderiales</taxon>
        <taxon>Comamonadaceae</taxon>
        <taxon>Polaromonas</taxon>
    </lineage>
</organism>
<dbReference type="eggNOG" id="COG2963">
    <property type="taxonomic scope" value="Bacteria"/>
</dbReference>
<dbReference type="STRING" id="365044.Pnap_0424"/>
<dbReference type="KEGG" id="pna:Pnap_0424"/>
<proteinExistence type="predicted"/>
<dbReference type="HOGENOM" id="CLU_113764_6_1_4"/>
<dbReference type="AlphaFoldDB" id="A1VJB8"/>
<gene>
    <name evidence="1" type="ordered locus">Pnap_0424</name>
</gene>
<dbReference type="InterPro" id="IPR010921">
    <property type="entry name" value="Trp_repressor/repl_initiator"/>
</dbReference>
<dbReference type="EMBL" id="CP000529">
    <property type="protein sequence ID" value="ABM35746.1"/>
    <property type="molecule type" value="Genomic_DNA"/>
</dbReference>
<sequence>MLKNSETSRYSTRRTHRTYTAQFKAELVAACGQLGVSIAALAGQHAMNANVLHRWLKEHHRSGRHQLAVHSPAAAAAPETASPLVAFIPLQLPAPAQQPETREIKVELRRGALSMVVTWPVSAAAELASWTAALVK</sequence>
<dbReference type="OrthoDB" id="9800877at2"/>
<dbReference type="GO" id="GO:0043565">
    <property type="term" value="F:sequence-specific DNA binding"/>
    <property type="evidence" value="ECO:0007669"/>
    <property type="project" value="InterPro"/>
</dbReference>
<dbReference type="InterPro" id="IPR002514">
    <property type="entry name" value="Transposase_8"/>
</dbReference>
<name>A1VJB8_POLNA</name>
<dbReference type="Proteomes" id="UP000000644">
    <property type="component" value="Chromosome"/>
</dbReference>
<dbReference type="GO" id="GO:0004803">
    <property type="term" value="F:transposase activity"/>
    <property type="evidence" value="ECO:0007669"/>
    <property type="project" value="InterPro"/>
</dbReference>
<reference evidence="2" key="1">
    <citation type="journal article" date="2009" name="Environ. Microbiol.">
        <title>The genome of Polaromonas naphthalenivorans strain CJ2, isolated from coal tar-contaminated sediment, reveals physiological and metabolic versatility and evolution through extensive horizontal gene transfer.</title>
        <authorList>
            <person name="Yagi J.M."/>
            <person name="Sims D."/>
            <person name="Brettin T."/>
            <person name="Bruce D."/>
            <person name="Madsen E.L."/>
        </authorList>
    </citation>
    <scope>NUCLEOTIDE SEQUENCE [LARGE SCALE GENOMIC DNA]</scope>
    <source>
        <strain evidence="2">CJ2</strain>
    </source>
</reference>
<dbReference type="SUPFAM" id="SSF48295">
    <property type="entry name" value="TrpR-like"/>
    <property type="match status" value="1"/>
</dbReference>
<dbReference type="GO" id="GO:0006313">
    <property type="term" value="P:DNA transposition"/>
    <property type="evidence" value="ECO:0007669"/>
    <property type="project" value="InterPro"/>
</dbReference>
<dbReference type="Pfam" id="PF01527">
    <property type="entry name" value="HTH_Tnp_1"/>
    <property type="match status" value="1"/>
</dbReference>